<dbReference type="InterPro" id="IPR001245">
    <property type="entry name" value="Ser-Thr/Tyr_kinase_cat_dom"/>
</dbReference>
<dbReference type="InterPro" id="IPR011990">
    <property type="entry name" value="TPR-like_helical_dom_sf"/>
</dbReference>
<evidence type="ECO:0000259" key="1">
    <source>
        <dbReference type="PROSITE" id="PS50011"/>
    </source>
</evidence>
<dbReference type="Gene3D" id="1.10.510.10">
    <property type="entry name" value="Transferase(Phosphotransferase) domain 1"/>
    <property type="match status" value="1"/>
</dbReference>
<dbReference type="PROSITE" id="PS50011">
    <property type="entry name" value="PROTEIN_KINASE_DOM"/>
    <property type="match status" value="1"/>
</dbReference>
<evidence type="ECO:0000313" key="2">
    <source>
        <dbReference type="EMBL" id="RHZ66077.1"/>
    </source>
</evidence>
<dbReference type="Proteomes" id="UP000266861">
    <property type="component" value="Unassembled WGS sequence"/>
</dbReference>
<dbReference type="GO" id="GO:0005524">
    <property type="term" value="F:ATP binding"/>
    <property type="evidence" value="ECO:0007669"/>
    <property type="project" value="InterPro"/>
</dbReference>
<comment type="caution">
    <text evidence="2">The sequence shown here is derived from an EMBL/GenBank/DDBJ whole genome shotgun (WGS) entry which is preliminary data.</text>
</comment>
<keyword evidence="3" id="KW-1185">Reference proteome</keyword>
<organism evidence="2 3">
    <name type="scientific">Diversispora epigaea</name>
    <dbReference type="NCBI Taxonomy" id="1348612"/>
    <lineage>
        <taxon>Eukaryota</taxon>
        <taxon>Fungi</taxon>
        <taxon>Fungi incertae sedis</taxon>
        <taxon>Mucoromycota</taxon>
        <taxon>Glomeromycotina</taxon>
        <taxon>Glomeromycetes</taxon>
        <taxon>Diversisporales</taxon>
        <taxon>Diversisporaceae</taxon>
        <taxon>Diversispora</taxon>
    </lineage>
</organism>
<reference evidence="2 3" key="1">
    <citation type="submission" date="2018-08" db="EMBL/GenBank/DDBJ databases">
        <title>Genome and evolution of the arbuscular mycorrhizal fungus Diversispora epigaea (formerly Glomus versiforme) and its bacterial endosymbionts.</title>
        <authorList>
            <person name="Sun X."/>
            <person name="Fei Z."/>
            <person name="Harrison M."/>
        </authorList>
    </citation>
    <scope>NUCLEOTIDE SEQUENCE [LARGE SCALE GENOMIC DNA]</scope>
    <source>
        <strain evidence="2 3">IT104</strain>
    </source>
</reference>
<dbReference type="PANTHER" id="PTHR44329">
    <property type="entry name" value="SERINE/THREONINE-PROTEIN KINASE TNNI3K-RELATED"/>
    <property type="match status" value="1"/>
</dbReference>
<dbReference type="SUPFAM" id="SSF56112">
    <property type="entry name" value="Protein kinase-like (PK-like)"/>
    <property type="match status" value="1"/>
</dbReference>
<dbReference type="Gene3D" id="1.25.40.10">
    <property type="entry name" value="Tetratricopeptide repeat domain"/>
    <property type="match status" value="1"/>
</dbReference>
<dbReference type="Pfam" id="PF07714">
    <property type="entry name" value="PK_Tyr_Ser-Thr"/>
    <property type="match status" value="1"/>
</dbReference>
<dbReference type="STRING" id="1348612.A0A397HTA5"/>
<dbReference type="Pfam" id="PF08238">
    <property type="entry name" value="Sel1"/>
    <property type="match status" value="4"/>
</dbReference>
<dbReference type="SUPFAM" id="SSF81901">
    <property type="entry name" value="HCP-like"/>
    <property type="match status" value="1"/>
</dbReference>
<dbReference type="OrthoDB" id="1668230at2759"/>
<dbReference type="InterPro" id="IPR011009">
    <property type="entry name" value="Kinase-like_dom_sf"/>
</dbReference>
<dbReference type="InterPro" id="IPR000719">
    <property type="entry name" value="Prot_kinase_dom"/>
</dbReference>
<name>A0A397HTA5_9GLOM</name>
<dbReference type="InterPro" id="IPR051681">
    <property type="entry name" value="Ser/Thr_Kinases-Pseudokinases"/>
</dbReference>
<protein>
    <recommendedName>
        <fullName evidence="1">Protein kinase domain-containing protein</fullName>
    </recommendedName>
</protein>
<dbReference type="AlphaFoldDB" id="A0A397HTA5"/>
<accession>A0A397HTA5</accession>
<feature type="domain" description="Protein kinase" evidence="1">
    <location>
        <begin position="37"/>
        <end position="293"/>
    </location>
</feature>
<proteinExistence type="predicted"/>
<dbReference type="GO" id="GO:0004674">
    <property type="term" value="F:protein serine/threonine kinase activity"/>
    <property type="evidence" value="ECO:0007669"/>
    <property type="project" value="TreeGrafter"/>
</dbReference>
<dbReference type="SMART" id="SM00671">
    <property type="entry name" value="SEL1"/>
    <property type="match status" value="3"/>
</dbReference>
<dbReference type="EMBL" id="PQFF01000283">
    <property type="protein sequence ID" value="RHZ66077.1"/>
    <property type="molecule type" value="Genomic_DNA"/>
</dbReference>
<gene>
    <name evidence="2" type="ORF">Glove_309g45</name>
</gene>
<dbReference type="InterPro" id="IPR006597">
    <property type="entry name" value="Sel1-like"/>
</dbReference>
<evidence type="ECO:0000313" key="3">
    <source>
        <dbReference type="Proteomes" id="UP000266861"/>
    </source>
</evidence>
<sequence>MSHEKTNEKEWEAWMDNLIIEDALQKENIPFYQYSEFEDVKLISGNVYKATFKTSQKTVALKCISLNDKFSLDNLINEIKGHRKLEMHDSILRFYGITKQENTNNYMIILKCANNGSLRQYLKTNFQKLDWNAKLNIAKQIANVLTFLHSNDIIYGKLNSENILIHNGSIKINVFGLTKIMPESLKFLTNSHGPIQYIDPQYLEIFSTIGKNKSSDIFSLGIILWEISSGNSPFEMESLSNVDLLNNIVNGKREMVIPGTPPKYKEIYTDCWKHNRNSRPDISQVLKNLSEIIISDDIFKNETPQSQPHNVTDEIISVRLEKLNIQNEGLEVHSDHPFVDKSEVEVFIKELFGFFNDTIKKQFTHSRHIMIKNYIKEHEKNSVEVLYKIISHPSHSWFTSMIGFFYMNGIGTVADNQMAFKFFSIAASEKIDASSSNSPSLMQLYNTNKEIGTILLADMHLAGLGVEKDVKRAYQIYSKLANEGSFIALIEVAYCYEGGFGVEKNEEKAFELYSKYAEKGLPLAQIKVGLCYISGNGIPKDAAKGFS</sequence>